<sequence>MGSTRFYETNTSGLNSDRYVDHFDDSTLTKVQAQFWTAKQLLRKKLGKKEDEHLLASDAEFDAKVDLFKALQSTSEQMLICVDDYQHYLELTQTEVSLGQMLNTKSRDENGDTSKALAAVGKVQSSPLIRFMEELRVFSDRAILDCLSTVEAAEKAQTEYRGSLLWMKKTSVELDPEAENALEKFRKAQCIVRKNKEKLDSLKMDTLQKVDLLAASRCNLLAQLLETYQKCLYDFYEQGALAYAKIYDLVNSSKKYQFEILKVNFFNDFIIKKCSY</sequence>
<accession>A0A0N5AKF1</accession>
<dbReference type="GO" id="GO:0051049">
    <property type="term" value="P:regulation of transport"/>
    <property type="evidence" value="ECO:0007669"/>
    <property type="project" value="TreeGrafter"/>
</dbReference>
<dbReference type="GO" id="GO:0005794">
    <property type="term" value="C:Golgi apparatus"/>
    <property type="evidence" value="ECO:0007669"/>
    <property type="project" value="TreeGrafter"/>
</dbReference>
<organism evidence="2 3">
    <name type="scientific">Syphacia muris</name>
    <dbReference type="NCBI Taxonomy" id="451379"/>
    <lineage>
        <taxon>Eukaryota</taxon>
        <taxon>Metazoa</taxon>
        <taxon>Ecdysozoa</taxon>
        <taxon>Nematoda</taxon>
        <taxon>Chromadorea</taxon>
        <taxon>Rhabditida</taxon>
        <taxon>Spirurina</taxon>
        <taxon>Oxyuridomorpha</taxon>
        <taxon>Oxyuroidea</taxon>
        <taxon>Oxyuridae</taxon>
        <taxon>Syphacia</taxon>
    </lineage>
</organism>
<dbReference type="AlphaFoldDB" id="A0A0N5AKF1"/>
<name>A0A0N5AKF1_9BILA</name>
<evidence type="ECO:0000313" key="3">
    <source>
        <dbReference type="WBParaSite" id="SMUV_0000497001-mRNA-1"/>
    </source>
</evidence>
<dbReference type="GO" id="GO:0019904">
    <property type="term" value="F:protein domain specific binding"/>
    <property type="evidence" value="ECO:0007669"/>
    <property type="project" value="InterPro"/>
</dbReference>
<dbReference type="Proteomes" id="UP000046393">
    <property type="component" value="Unplaced"/>
</dbReference>
<dbReference type="InterPro" id="IPR027267">
    <property type="entry name" value="AH/BAR_dom_sf"/>
</dbReference>
<dbReference type="WBParaSite" id="SMUV_0000497001-mRNA-1">
    <property type="protein sequence ID" value="SMUV_0000497001-mRNA-1"/>
    <property type="gene ID" value="SMUV_0000497001"/>
</dbReference>
<keyword evidence="2" id="KW-1185">Reference proteome</keyword>
<dbReference type="Gene3D" id="1.20.1270.60">
    <property type="entry name" value="Arfaptin homology (AH) domain/BAR domain"/>
    <property type="match status" value="1"/>
</dbReference>
<feature type="domain" description="AH" evidence="1">
    <location>
        <begin position="56"/>
        <end position="248"/>
    </location>
</feature>
<dbReference type="SUPFAM" id="SSF103657">
    <property type="entry name" value="BAR/IMD domain-like"/>
    <property type="match status" value="1"/>
</dbReference>
<dbReference type="Pfam" id="PF06456">
    <property type="entry name" value="Arfaptin"/>
    <property type="match status" value="1"/>
</dbReference>
<evidence type="ECO:0000259" key="1">
    <source>
        <dbReference type="PROSITE" id="PS50870"/>
    </source>
</evidence>
<dbReference type="SMART" id="SM01015">
    <property type="entry name" value="Arfaptin"/>
    <property type="match status" value="1"/>
</dbReference>
<dbReference type="PROSITE" id="PS50870">
    <property type="entry name" value="AH"/>
    <property type="match status" value="1"/>
</dbReference>
<dbReference type="InterPro" id="IPR010504">
    <property type="entry name" value="AH_dom"/>
</dbReference>
<evidence type="ECO:0000313" key="2">
    <source>
        <dbReference type="Proteomes" id="UP000046393"/>
    </source>
</evidence>
<protein>
    <submittedName>
        <fullName evidence="3">AH domain-containing protein</fullName>
    </submittedName>
</protein>
<dbReference type="PANTHER" id="PTHR10164">
    <property type="entry name" value="ISLET CELL AUTOANTIGEN 1"/>
    <property type="match status" value="1"/>
</dbReference>
<dbReference type="InterPro" id="IPR024114">
    <property type="entry name" value="Islet_autoAg_Ica1/Ica1-like"/>
</dbReference>
<dbReference type="STRING" id="451379.A0A0N5AKF1"/>
<proteinExistence type="predicted"/>
<dbReference type="PANTHER" id="PTHR10164:SF4">
    <property type="entry name" value="GH23156P"/>
    <property type="match status" value="1"/>
</dbReference>
<reference evidence="3" key="1">
    <citation type="submission" date="2017-02" db="UniProtKB">
        <authorList>
            <consortium name="WormBaseParasite"/>
        </authorList>
    </citation>
    <scope>IDENTIFICATION</scope>
</reference>